<evidence type="ECO:0000256" key="9">
    <source>
        <dbReference type="ARBA" id="ARBA00022840"/>
    </source>
</evidence>
<accession>A0AB39HVQ0</accession>
<dbReference type="Gene3D" id="3.40.50.2300">
    <property type="match status" value="1"/>
</dbReference>
<sequence length="1028" mass="117268">MRKKYFLLVSIIFVIVLSGSRFLWMNTFHNPSDISIENGELYLLNWHGKADEVLLLDGEWEFYPSQWLIDHEEEISTSEQTSEFIQVPGRWNEKLNSEKPSPYGYGSYRLRIYVDLEDETNYSVHVPSVRSSSEVYVNGRLLAGSGEVGETKEDYHAKNLPYLTTFSPDENGLIELVIQAANFKDIRQSGIIRSIKFGSEEAVSKDRTFSIAMQVVAIAIFLMHSIYSLILFFLGNRDKRLVYFSVLVFCLAIMNLFSSDEKLFHLLFYIGYDWDFRIANATVPIVCLALLQCTNHFRVPYWDKINPFFSIISIGVSIITLFLTPSQVIAMFPVYYLLAGIAILVAITAIVKTIYKDVTENTLLLFSFIAALHHFAWLIYWREIGISVTYYPFDLIIAIGLFASIWLRNYFLTHSKTEKLATQLQKMNEQKDQFLANTSHEFKNPLHGMINMSQSVLLREKRVLKDQSIYELETILTVGRRMSLLLNDLLDVAHLKEGRPLLQKKNIVLQPVVTGVIDLLQFTVEVKPVKIINQIPEDFPPVNADENRIVQVIFNLLHNAIKFTDEGTISIRAAIKDDKALISIVDTGKGMDKKFLQRLFQPYEQVTDESMIEGGFGLGLSISKQLVELHGGEMEVTSTPGDGSTFTFTLPLATFDKDSEEKMVNSVQDSTNYLLEPSSDLTEIEIANRLGLSQLQQTPKNQLAILIVDDDPINLQVMQSILSAEQYEITTAMSGKEALKKLVKKEWNLVISDVMLPQMSGYELTKKIRERYTITELPILLLTARSDPRDVQAGFLAGANDYVTKPVEMLELRSRVNTLAMMKISVREQLQLESAWLQSQIQPHFLFNTLNSIIALSAIDLNKMNDLLHELSEFLRSKLRLQNIDELIPIEDELNIIRSYLNIEKVRFGDRLQVEWQVDIDEDIKIPFLTIQPLVENAIRHGIMKRIKGGKVIIKISVYDDYAEIAVEDNGVGMSDDQLKDLLKRKNNSRTGIGLINTNQRLIRHFGRGLQIKSAIDQGTTISFIVKF</sequence>
<feature type="domain" description="Histidine kinase" evidence="14">
    <location>
        <begin position="931"/>
        <end position="1028"/>
    </location>
</feature>
<dbReference type="PROSITE" id="PS50109">
    <property type="entry name" value="HIS_KIN"/>
    <property type="match status" value="2"/>
</dbReference>
<feature type="domain" description="Histidine kinase" evidence="14">
    <location>
        <begin position="437"/>
        <end position="654"/>
    </location>
</feature>
<dbReference type="Gene3D" id="2.60.120.260">
    <property type="entry name" value="Galactose-binding domain-like"/>
    <property type="match status" value="1"/>
</dbReference>
<dbReference type="GO" id="GO:0005524">
    <property type="term" value="F:ATP binding"/>
    <property type="evidence" value="ECO:0007669"/>
    <property type="project" value="UniProtKB-KW"/>
</dbReference>
<dbReference type="InterPro" id="IPR003594">
    <property type="entry name" value="HATPase_dom"/>
</dbReference>
<evidence type="ECO:0000256" key="6">
    <source>
        <dbReference type="ARBA" id="ARBA00022679"/>
    </source>
</evidence>
<evidence type="ECO:0000259" key="15">
    <source>
        <dbReference type="PROSITE" id="PS50110"/>
    </source>
</evidence>
<feature type="transmembrane region" description="Helical" evidence="13">
    <location>
        <begin position="211"/>
        <end position="234"/>
    </location>
</feature>
<feature type="transmembrane region" description="Helical" evidence="13">
    <location>
        <begin position="241"/>
        <end position="258"/>
    </location>
</feature>
<dbReference type="PANTHER" id="PTHR43047:SF72">
    <property type="entry name" value="OSMOSENSING HISTIDINE PROTEIN KINASE SLN1"/>
    <property type="match status" value="1"/>
</dbReference>
<keyword evidence="11 13" id="KW-0472">Membrane</keyword>
<evidence type="ECO:0000256" key="13">
    <source>
        <dbReference type="SAM" id="Phobius"/>
    </source>
</evidence>
<feature type="transmembrane region" description="Helical" evidence="13">
    <location>
        <begin position="278"/>
        <end position="297"/>
    </location>
</feature>
<dbReference type="InterPro" id="IPR010559">
    <property type="entry name" value="Sig_transdc_His_kin_internal"/>
</dbReference>
<dbReference type="CDD" id="cd16922">
    <property type="entry name" value="HATPase_EvgS-ArcB-TorS-like"/>
    <property type="match status" value="1"/>
</dbReference>
<evidence type="ECO:0000256" key="1">
    <source>
        <dbReference type="ARBA" id="ARBA00000085"/>
    </source>
</evidence>
<feature type="modified residue" description="4-aspartylphosphate" evidence="12">
    <location>
        <position position="753"/>
    </location>
</feature>
<dbReference type="Gene3D" id="3.30.565.10">
    <property type="entry name" value="Histidine kinase-like ATPase, C-terminal domain"/>
    <property type="match status" value="2"/>
</dbReference>
<dbReference type="InterPro" id="IPR001789">
    <property type="entry name" value="Sig_transdc_resp-reg_receiver"/>
</dbReference>
<comment type="subcellular location">
    <subcellularLocation>
        <location evidence="2">Cell membrane</location>
    </subcellularLocation>
</comment>
<feature type="domain" description="Response regulatory" evidence="15">
    <location>
        <begin position="704"/>
        <end position="820"/>
    </location>
</feature>
<keyword evidence="4" id="KW-1003">Cell membrane</keyword>
<dbReference type="PRINTS" id="PR00344">
    <property type="entry name" value="BCTRLSENSOR"/>
</dbReference>
<dbReference type="InterPro" id="IPR004358">
    <property type="entry name" value="Sig_transdc_His_kin-like_C"/>
</dbReference>
<keyword evidence="6" id="KW-0808">Transferase</keyword>
<dbReference type="Gene3D" id="1.10.287.130">
    <property type="match status" value="1"/>
</dbReference>
<feature type="transmembrane region" description="Helical" evidence="13">
    <location>
        <begin position="363"/>
        <end position="382"/>
    </location>
</feature>
<dbReference type="Pfam" id="PF00072">
    <property type="entry name" value="Response_reg"/>
    <property type="match status" value="1"/>
</dbReference>
<dbReference type="InterPro" id="IPR005467">
    <property type="entry name" value="His_kinase_dom"/>
</dbReference>
<comment type="catalytic activity">
    <reaction evidence="1">
        <text>ATP + protein L-histidine = ADP + protein N-phospho-L-histidine.</text>
        <dbReference type="EC" id="2.7.13.3"/>
    </reaction>
</comment>
<proteinExistence type="predicted"/>
<dbReference type="GO" id="GO:0005886">
    <property type="term" value="C:plasma membrane"/>
    <property type="evidence" value="ECO:0007669"/>
    <property type="project" value="UniProtKB-SubCell"/>
</dbReference>
<keyword evidence="7" id="KW-0547">Nucleotide-binding</keyword>
<feature type="transmembrane region" description="Helical" evidence="13">
    <location>
        <begin position="388"/>
        <end position="407"/>
    </location>
</feature>
<dbReference type="SMART" id="SM00387">
    <property type="entry name" value="HATPase_c"/>
    <property type="match status" value="2"/>
</dbReference>
<dbReference type="InterPro" id="IPR003661">
    <property type="entry name" value="HisK_dim/P_dom"/>
</dbReference>
<evidence type="ECO:0000313" key="16">
    <source>
        <dbReference type="EMBL" id="XDK34271.1"/>
    </source>
</evidence>
<keyword evidence="5 12" id="KW-0597">Phosphoprotein</keyword>
<dbReference type="GO" id="GO:0000155">
    <property type="term" value="F:phosphorelay sensor kinase activity"/>
    <property type="evidence" value="ECO:0007669"/>
    <property type="project" value="InterPro"/>
</dbReference>
<dbReference type="SUPFAM" id="SSF52172">
    <property type="entry name" value="CheY-like"/>
    <property type="match status" value="1"/>
</dbReference>
<dbReference type="Pfam" id="PF02518">
    <property type="entry name" value="HATPase_c"/>
    <property type="match status" value="2"/>
</dbReference>
<dbReference type="Pfam" id="PF00512">
    <property type="entry name" value="HisKA"/>
    <property type="match status" value="1"/>
</dbReference>
<name>A0AB39HVQ0_9BACI</name>
<dbReference type="Pfam" id="PF06580">
    <property type="entry name" value="His_kinase"/>
    <property type="match status" value="1"/>
</dbReference>
<dbReference type="GO" id="GO:0009927">
    <property type="term" value="F:histidine phosphotransfer kinase activity"/>
    <property type="evidence" value="ECO:0007669"/>
    <property type="project" value="TreeGrafter"/>
</dbReference>
<dbReference type="InterPro" id="IPR008979">
    <property type="entry name" value="Galactose-bd-like_sf"/>
</dbReference>
<protein>
    <recommendedName>
        <fullName evidence="3">histidine kinase</fullName>
        <ecNumber evidence="3">2.7.13.3</ecNumber>
    </recommendedName>
</protein>
<evidence type="ECO:0000256" key="3">
    <source>
        <dbReference type="ARBA" id="ARBA00012438"/>
    </source>
</evidence>
<feature type="transmembrane region" description="Helical" evidence="13">
    <location>
        <begin position="334"/>
        <end position="351"/>
    </location>
</feature>
<evidence type="ECO:0000259" key="14">
    <source>
        <dbReference type="PROSITE" id="PS50109"/>
    </source>
</evidence>
<gene>
    <name evidence="16" type="ORF">AB4Y30_07950</name>
</gene>
<evidence type="ECO:0000256" key="10">
    <source>
        <dbReference type="ARBA" id="ARBA00023012"/>
    </source>
</evidence>
<evidence type="ECO:0000256" key="12">
    <source>
        <dbReference type="PROSITE-ProRule" id="PRU00169"/>
    </source>
</evidence>
<dbReference type="InterPro" id="IPR011006">
    <property type="entry name" value="CheY-like_superfamily"/>
</dbReference>
<evidence type="ECO:0000256" key="4">
    <source>
        <dbReference type="ARBA" id="ARBA00022475"/>
    </source>
</evidence>
<dbReference type="RefSeq" id="WP_368654948.1">
    <property type="nucleotide sequence ID" value="NZ_CP162599.1"/>
</dbReference>
<dbReference type="SMART" id="SM00388">
    <property type="entry name" value="HisKA"/>
    <property type="match status" value="1"/>
</dbReference>
<dbReference type="InterPro" id="IPR036890">
    <property type="entry name" value="HATPase_C_sf"/>
</dbReference>
<keyword evidence="13" id="KW-1133">Transmembrane helix</keyword>
<feature type="transmembrane region" description="Helical" evidence="13">
    <location>
        <begin position="309"/>
        <end position="328"/>
    </location>
</feature>
<dbReference type="AlphaFoldDB" id="A0AB39HVQ0"/>
<dbReference type="SUPFAM" id="SSF49785">
    <property type="entry name" value="Galactose-binding domain-like"/>
    <property type="match status" value="1"/>
</dbReference>
<dbReference type="SUPFAM" id="SSF47384">
    <property type="entry name" value="Homodimeric domain of signal transducing histidine kinase"/>
    <property type="match status" value="1"/>
</dbReference>
<keyword evidence="13" id="KW-0812">Transmembrane</keyword>
<dbReference type="EMBL" id="CP162599">
    <property type="protein sequence ID" value="XDK34271.1"/>
    <property type="molecule type" value="Genomic_DNA"/>
</dbReference>
<keyword evidence="8" id="KW-0418">Kinase</keyword>
<dbReference type="SUPFAM" id="SSF55874">
    <property type="entry name" value="ATPase domain of HSP90 chaperone/DNA topoisomerase II/histidine kinase"/>
    <property type="match status" value="2"/>
</dbReference>
<keyword evidence="10" id="KW-0902">Two-component regulatory system</keyword>
<dbReference type="EC" id="2.7.13.3" evidence="3"/>
<dbReference type="PANTHER" id="PTHR43047">
    <property type="entry name" value="TWO-COMPONENT HISTIDINE PROTEIN KINASE"/>
    <property type="match status" value="1"/>
</dbReference>
<dbReference type="CDD" id="cd17574">
    <property type="entry name" value="REC_OmpR"/>
    <property type="match status" value="1"/>
</dbReference>
<reference evidence="16" key="1">
    <citation type="submission" date="2024-07" db="EMBL/GenBank/DDBJ databases">
        <title>Halotolerant mesophilic bacterium Ornithinibacillus sp. 4-3, sp. nov., isolated from soil.</title>
        <authorList>
            <person name="Sidarenka A.V."/>
            <person name="Guliayeva D.E."/>
            <person name="Leanovich S.I."/>
            <person name="Hileuskaya K.S."/>
            <person name="Akhremchuk A.E."/>
            <person name="Sikolenko M.A."/>
            <person name="Valentovich L.N."/>
        </authorList>
    </citation>
    <scope>NUCLEOTIDE SEQUENCE</scope>
    <source>
        <strain evidence="16">4-3</strain>
    </source>
</reference>
<dbReference type="FunFam" id="3.30.565.10:FF:000023">
    <property type="entry name" value="PAS domain-containing sensor histidine kinase"/>
    <property type="match status" value="1"/>
</dbReference>
<evidence type="ECO:0000256" key="5">
    <source>
        <dbReference type="ARBA" id="ARBA00022553"/>
    </source>
</evidence>
<keyword evidence="9 16" id="KW-0067">ATP-binding</keyword>
<dbReference type="InterPro" id="IPR036097">
    <property type="entry name" value="HisK_dim/P_sf"/>
</dbReference>
<dbReference type="CDD" id="cd00082">
    <property type="entry name" value="HisKA"/>
    <property type="match status" value="1"/>
</dbReference>
<evidence type="ECO:0000256" key="11">
    <source>
        <dbReference type="ARBA" id="ARBA00023136"/>
    </source>
</evidence>
<evidence type="ECO:0000256" key="2">
    <source>
        <dbReference type="ARBA" id="ARBA00004236"/>
    </source>
</evidence>
<dbReference type="SMART" id="SM00448">
    <property type="entry name" value="REC"/>
    <property type="match status" value="1"/>
</dbReference>
<dbReference type="PROSITE" id="PS50110">
    <property type="entry name" value="RESPONSE_REGULATORY"/>
    <property type="match status" value="1"/>
</dbReference>
<evidence type="ECO:0000256" key="7">
    <source>
        <dbReference type="ARBA" id="ARBA00022741"/>
    </source>
</evidence>
<evidence type="ECO:0000256" key="8">
    <source>
        <dbReference type="ARBA" id="ARBA00022777"/>
    </source>
</evidence>
<organism evidence="16">
    <name type="scientific">Ornithinibacillus sp. 4-3</name>
    <dbReference type="NCBI Taxonomy" id="3231488"/>
    <lineage>
        <taxon>Bacteria</taxon>
        <taxon>Bacillati</taxon>
        <taxon>Bacillota</taxon>
        <taxon>Bacilli</taxon>
        <taxon>Bacillales</taxon>
        <taxon>Bacillaceae</taxon>
        <taxon>Ornithinibacillus</taxon>
    </lineage>
</organism>